<protein>
    <submittedName>
        <fullName evidence="1">Uncharacterized protein</fullName>
    </submittedName>
</protein>
<reference evidence="1" key="1">
    <citation type="journal article" date="2021" name="Viruses">
        <title>Novel Viruses That Lyse Plant and Human Strains of Kosakonia cowanii.</title>
        <authorList>
            <person name="Petrzik K."/>
            <person name="Brazdova S."/>
            <person name="Krawczyk K."/>
        </authorList>
    </citation>
    <scope>NUCLEOTIDE SEQUENCE</scope>
</reference>
<dbReference type="Proteomes" id="UP000828443">
    <property type="component" value="Segment"/>
</dbReference>
<evidence type="ECO:0000313" key="1">
    <source>
        <dbReference type="EMBL" id="QYN80091.1"/>
    </source>
</evidence>
<evidence type="ECO:0000313" key="2">
    <source>
        <dbReference type="Proteomes" id="UP000828443"/>
    </source>
</evidence>
<proteinExistence type="predicted"/>
<keyword evidence="2" id="KW-1185">Reference proteome</keyword>
<dbReference type="RefSeq" id="YP_010676903.1">
    <property type="nucleotide sequence ID" value="NC_071015.1"/>
</dbReference>
<dbReference type="GeneID" id="77953268"/>
<dbReference type="KEGG" id="vg:77953268"/>
<organism evidence="1 2">
    <name type="scientific">Kosakonia phage Kc263</name>
    <dbReference type="NCBI Taxonomy" id="2863194"/>
    <lineage>
        <taxon>Viruses</taxon>
        <taxon>Duplodnaviria</taxon>
        <taxon>Heunggongvirae</taxon>
        <taxon>Uroviricota</taxon>
        <taxon>Caudoviricetes</taxon>
        <taxon>Chimalliviridae</taxon>
        <taxon>Branisovskavirus</taxon>
        <taxon>Branisovskavirus Kc263</taxon>
    </lineage>
</organism>
<sequence length="146" mass="17522">MTDIDIYKQFARFRVLTMMSIKSKRSAEAIFKDIDKEMVRLANTINKSYTLGPVRITAPGELYRPYRYFNITHTDIEDKIPMQFGLRQVDIARYAAMTVVIARNDFKIEINDENWSKFFIWATKWKVARPKTLEECEDNNFYTRWW</sequence>
<accession>A0AAE8BEL7</accession>
<name>A0AAE8BEL7_9CAUD</name>
<dbReference type="EMBL" id="MZ348422">
    <property type="protein sequence ID" value="QYN80091.1"/>
    <property type="molecule type" value="Genomic_DNA"/>
</dbReference>